<dbReference type="CDD" id="cd07980">
    <property type="entry name" value="TFIIF_beta"/>
    <property type="match status" value="1"/>
</dbReference>
<keyword evidence="6" id="KW-0804">Transcription</keyword>
<dbReference type="PANTHER" id="PTHR10445:SF0">
    <property type="entry name" value="GENERAL TRANSCRIPTION FACTOR IIF SUBUNIT 2"/>
    <property type="match status" value="1"/>
</dbReference>
<feature type="domain" description="TFIIF beta subunit N-terminal" evidence="12">
    <location>
        <begin position="69"/>
        <end position="227"/>
    </location>
</feature>
<evidence type="ECO:0000256" key="2">
    <source>
        <dbReference type="ARBA" id="ARBA00009543"/>
    </source>
</evidence>
<gene>
    <name evidence="13" type="ORF">FOB60_001355</name>
</gene>
<dbReference type="OrthoDB" id="26094at2759"/>
<dbReference type="InterPro" id="IPR040504">
    <property type="entry name" value="TFIIF_beta_N"/>
</dbReference>
<keyword evidence="4" id="KW-0805">Transcription regulation</keyword>
<dbReference type="Pfam" id="PF17683">
    <property type="entry name" value="TFIIF_beta_N"/>
    <property type="match status" value="1"/>
</dbReference>
<name>A0A8X7NU56_CANPA</name>
<feature type="domain" description="TFIIF beta subunit HTH" evidence="11">
    <location>
        <begin position="294"/>
        <end position="358"/>
    </location>
</feature>
<evidence type="ECO:0000256" key="3">
    <source>
        <dbReference type="ARBA" id="ARBA00021453"/>
    </source>
</evidence>
<comment type="caution">
    <text evidence="13">The sequence shown here is derived from an EMBL/GenBank/DDBJ whole genome shotgun (WGS) entry which is preliminary data.</text>
</comment>
<comment type="subcellular location">
    <subcellularLocation>
        <location evidence="1">Nucleus</location>
    </subcellularLocation>
</comment>
<dbReference type="SUPFAM" id="SSF46785">
    <property type="entry name" value="Winged helix' DNA-binding domain"/>
    <property type="match status" value="1"/>
</dbReference>
<feature type="compositionally biased region" description="Acidic residues" evidence="10">
    <location>
        <begin position="382"/>
        <end position="397"/>
    </location>
</feature>
<evidence type="ECO:0000256" key="7">
    <source>
        <dbReference type="ARBA" id="ARBA00023242"/>
    </source>
</evidence>
<evidence type="ECO:0000259" key="12">
    <source>
        <dbReference type="Pfam" id="PF17683"/>
    </source>
</evidence>
<comment type="similarity">
    <text evidence="2">Belongs to the TFIIF beta subunit family.</text>
</comment>
<dbReference type="AlphaFoldDB" id="A0A8X7NU56"/>
<dbReference type="Proteomes" id="UP000590412">
    <property type="component" value="Unassembled WGS sequence"/>
</dbReference>
<dbReference type="GO" id="GO:0003677">
    <property type="term" value="F:DNA binding"/>
    <property type="evidence" value="ECO:0007669"/>
    <property type="project" value="UniProtKB-KW"/>
</dbReference>
<evidence type="ECO:0000256" key="5">
    <source>
        <dbReference type="ARBA" id="ARBA00023125"/>
    </source>
</evidence>
<dbReference type="InterPro" id="IPR003196">
    <property type="entry name" value="TFIIF_beta"/>
</dbReference>
<dbReference type="GO" id="GO:0051123">
    <property type="term" value="P:RNA polymerase II preinitiation complex assembly"/>
    <property type="evidence" value="ECO:0007669"/>
    <property type="project" value="EnsemblFungi"/>
</dbReference>
<protein>
    <recommendedName>
        <fullName evidence="3">Transcription initiation factor IIF subunit beta</fullName>
    </recommendedName>
    <alternativeName>
        <fullName evidence="9">TFIIF medium subunit</fullName>
    </alternativeName>
    <alternativeName>
        <fullName evidence="8">TFIIF-beta</fullName>
    </alternativeName>
</protein>
<dbReference type="Gene3D" id="1.10.10.10">
    <property type="entry name" value="Winged helix-like DNA-binding domain superfamily/Winged helix DNA-binding domain"/>
    <property type="match status" value="1"/>
</dbReference>
<dbReference type="SUPFAM" id="SSF50916">
    <property type="entry name" value="Rap30/74 interaction domains"/>
    <property type="match status" value="1"/>
</dbReference>
<dbReference type="GO" id="GO:0006368">
    <property type="term" value="P:transcription elongation by RNA polymerase II"/>
    <property type="evidence" value="ECO:0007669"/>
    <property type="project" value="EnsemblFungi"/>
</dbReference>
<evidence type="ECO:0000256" key="6">
    <source>
        <dbReference type="ARBA" id="ARBA00023163"/>
    </source>
</evidence>
<evidence type="ECO:0000256" key="9">
    <source>
        <dbReference type="ARBA" id="ARBA00081863"/>
    </source>
</evidence>
<dbReference type="InterPro" id="IPR040450">
    <property type="entry name" value="TFIIF_beta_HTH"/>
</dbReference>
<evidence type="ECO:0000256" key="1">
    <source>
        <dbReference type="ARBA" id="ARBA00004123"/>
    </source>
</evidence>
<dbReference type="GO" id="GO:0000993">
    <property type="term" value="F:RNA polymerase II complex binding"/>
    <property type="evidence" value="ECO:0007669"/>
    <property type="project" value="EnsemblFungi"/>
</dbReference>
<accession>A0A8X7NU56</accession>
<proteinExistence type="inferred from homology"/>
<evidence type="ECO:0000259" key="11">
    <source>
        <dbReference type="Pfam" id="PF02270"/>
    </source>
</evidence>
<sequence>MSSAKTSPVKKPTQTPEPKKESGITTTNGTDDAPPSTTSEFDEDPSILSDPEDYLEENESLDMNLSRGDQKVWLVKLPKYLMEKWNDPESMKKGNQLGNVKIRKDPKGKLEVKLVLEKKEADIPQEYDIKMLNTQVRNSYAFTEENLKKFKQELTEVGEMPQQPVLKETDDKKKKFQPRRKFKYFRVQKNGDGSDGQPVKKYIPFVKTIPKKTSLLGKVVHDCSIVPSRRDQNYSALIKSRDANIQGPPRPKVTLLNEIPGVIQSNAGPSIKGNNTSVFLKSTQPKNKADGRAIRMPKQDLLDLLFRLFEEYEYWSIKGLKERTKQPESYLKESLDSIAILIKKGPYTSKWVLKPEYRKLRDAERAARLGLNDDDQGKENEDQAEGDNDDEEMEDVI</sequence>
<keyword evidence="7" id="KW-0539">Nucleus</keyword>
<dbReference type="GO" id="GO:0006355">
    <property type="term" value="P:regulation of DNA-templated transcription"/>
    <property type="evidence" value="ECO:0007669"/>
    <property type="project" value="EnsemblFungi"/>
</dbReference>
<dbReference type="InterPro" id="IPR036388">
    <property type="entry name" value="WH-like_DNA-bd_sf"/>
</dbReference>
<feature type="region of interest" description="Disordered" evidence="10">
    <location>
        <begin position="368"/>
        <end position="397"/>
    </location>
</feature>
<evidence type="ECO:0000256" key="10">
    <source>
        <dbReference type="SAM" id="MobiDB-lite"/>
    </source>
</evidence>
<evidence type="ECO:0000256" key="4">
    <source>
        <dbReference type="ARBA" id="ARBA00023015"/>
    </source>
</evidence>
<feature type="region of interest" description="Disordered" evidence="10">
    <location>
        <begin position="1"/>
        <end position="68"/>
    </location>
</feature>
<evidence type="ECO:0000313" key="14">
    <source>
        <dbReference type="Proteomes" id="UP000590412"/>
    </source>
</evidence>
<feature type="compositionally biased region" description="Acidic residues" evidence="10">
    <location>
        <begin position="40"/>
        <end position="60"/>
    </location>
</feature>
<evidence type="ECO:0000256" key="8">
    <source>
        <dbReference type="ARBA" id="ARBA00081473"/>
    </source>
</evidence>
<feature type="compositionally biased region" description="Polar residues" evidence="10">
    <location>
        <begin position="23"/>
        <end position="39"/>
    </location>
</feature>
<keyword evidence="5" id="KW-0238">DNA-binding</keyword>
<dbReference type="InterPro" id="IPR011039">
    <property type="entry name" value="TFIIF_interaction"/>
</dbReference>
<dbReference type="Pfam" id="PF02270">
    <property type="entry name" value="TFIIF_beta"/>
    <property type="match status" value="1"/>
</dbReference>
<dbReference type="PANTHER" id="PTHR10445">
    <property type="entry name" value="GENERAL TRANSCRIPTION FACTOR IIF SUBUNIT 2"/>
    <property type="match status" value="1"/>
</dbReference>
<dbReference type="GO" id="GO:0005674">
    <property type="term" value="C:transcription factor TFIIF complex"/>
    <property type="evidence" value="ECO:0007669"/>
    <property type="project" value="EnsemblFungi"/>
</dbReference>
<dbReference type="InterPro" id="IPR036390">
    <property type="entry name" value="WH_DNA-bd_sf"/>
</dbReference>
<organism evidence="13 14">
    <name type="scientific">Candida parapsilosis</name>
    <name type="common">Yeast</name>
    <dbReference type="NCBI Taxonomy" id="5480"/>
    <lineage>
        <taxon>Eukaryota</taxon>
        <taxon>Fungi</taxon>
        <taxon>Dikarya</taxon>
        <taxon>Ascomycota</taxon>
        <taxon>Saccharomycotina</taxon>
        <taxon>Pichiomycetes</taxon>
        <taxon>Debaryomycetaceae</taxon>
        <taxon>Candida/Lodderomyces clade</taxon>
        <taxon>Candida</taxon>
    </lineage>
</organism>
<dbReference type="FunFam" id="1.10.10.10:FF:000035">
    <property type="entry name" value="General transcription factor IIF subunit 2"/>
    <property type="match status" value="1"/>
</dbReference>
<reference evidence="13" key="1">
    <citation type="submission" date="2020-03" db="EMBL/GenBank/DDBJ databases">
        <title>FDA dAtabase for Regulatory Grade micrObial Sequences (FDA-ARGOS): Supporting development and validation of Infectious Disease Dx tests.</title>
        <authorList>
            <person name="Campos J."/>
            <person name="Goldberg B."/>
            <person name="Tallon L."/>
            <person name="Sadzewicz L."/>
            <person name="Vavikolanu K."/>
            <person name="Mehta A."/>
            <person name="Aluvathingal J."/>
            <person name="Nadendla S."/>
            <person name="Nandy P."/>
            <person name="Geyer C."/>
            <person name="Yan Y."/>
            <person name="Sichtig H."/>
        </authorList>
    </citation>
    <scope>NUCLEOTIDE SEQUENCE [LARGE SCALE GENOMIC DNA]</scope>
    <source>
        <strain evidence="13">FDAARGOS_652</strain>
    </source>
</reference>
<dbReference type="EMBL" id="JABWAB010000001">
    <property type="protein sequence ID" value="KAF6059773.1"/>
    <property type="molecule type" value="Genomic_DNA"/>
</dbReference>
<dbReference type="GO" id="GO:0001174">
    <property type="term" value="P:transcriptional start site selection at RNA polymerase II promoter"/>
    <property type="evidence" value="ECO:0007669"/>
    <property type="project" value="EnsemblFungi"/>
</dbReference>
<evidence type="ECO:0000313" key="13">
    <source>
        <dbReference type="EMBL" id="KAF6059773.1"/>
    </source>
</evidence>